<accession>A0A8W8MP89</accession>
<evidence type="ECO:0000259" key="2">
    <source>
        <dbReference type="Pfam" id="PF00561"/>
    </source>
</evidence>
<feature type="signal peptide" evidence="1">
    <location>
        <begin position="1"/>
        <end position="22"/>
    </location>
</feature>
<dbReference type="PANTHER" id="PTHR47533:SF4">
    <property type="entry name" value="AB HYDROLASE-1 DOMAIN-CONTAINING PROTEIN"/>
    <property type="match status" value="1"/>
</dbReference>
<protein>
    <recommendedName>
        <fullName evidence="2">AB hydrolase-1 domain-containing protein</fullName>
    </recommendedName>
</protein>
<dbReference type="InterPro" id="IPR000073">
    <property type="entry name" value="AB_hydrolase_1"/>
</dbReference>
<dbReference type="InterPro" id="IPR029058">
    <property type="entry name" value="AB_hydrolase_fold"/>
</dbReference>
<name>A0A8W8MP89_MAGGI</name>
<feature type="chain" id="PRO_5046175086" description="AB hydrolase-1 domain-containing protein" evidence="1">
    <location>
        <begin position="23"/>
        <end position="395"/>
    </location>
</feature>
<evidence type="ECO:0000256" key="1">
    <source>
        <dbReference type="SAM" id="SignalP"/>
    </source>
</evidence>
<sequence length="395" mass="43691">MVTTATSHSRCLYNFFLLLCKSAQLLVTLNECRMELSSVCIRSGLLLRGRCRLVVGGASLGRRFCAVASSSVLRTCRESNPKSSDERLGAGSQNVNKKLTWQPNKIVVQCRLKNGNSKLPVEVNVFDNELGHGAPTVVMLLGLVGSGDDFRSMVTYLSSAGIRCVAPEIPGFGDSLISRSDIYNLDFTSFGQCQMLADILRGWGITRIDSVISHSAASWLAVRFGASTQNVRSLSLINPMSIRPNKAMRPYAWTKLVGAAARNRVFWPVVDSYIEIGARRSGFKIPTHKQRQKFVGLEAVSTVDFNAVTEDVIAIREKRLPVSVAWSRNDKMIEEKLSRDLLNTLGIHQDVKKNQDQGSTIYKEELVFESGGHVLHQKHAKSISENIIAMLQTVF</sequence>
<dbReference type="SUPFAM" id="SSF53474">
    <property type="entry name" value="alpha/beta-Hydrolases"/>
    <property type="match status" value="1"/>
</dbReference>
<reference evidence="3" key="1">
    <citation type="submission" date="2022-08" db="UniProtKB">
        <authorList>
            <consortium name="EnsemblMetazoa"/>
        </authorList>
    </citation>
    <scope>IDENTIFICATION</scope>
    <source>
        <strain evidence="3">05x7-T-G4-1.051#20</strain>
    </source>
</reference>
<dbReference type="Pfam" id="PF00561">
    <property type="entry name" value="Abhydrolase_1"/>
    <property type="match status" value="1"/>
</dbReference>
<dbReference type="EnsemblMetazoa" id="G35303.5">
    <property type="protein sequence ID" value="G35303.5:cds"/>
    <property type="gene ID" value="G35303"/>
</dbReference>
<keyword evidence="4" id="KW-1185">Reference proteome</keyword>
<organism evidence="3 4">
    <name type="scientific">Magallana gigas</name>
    <name type="common">Pacific oyster</name>
    <name type="synonym">Crassostrea gigas</name>
    <dbReference type="NCBI Taxonomy" id="29159"/>
    <lineage>
        <taxon>Eukaryota</taxon>
        <taxon>Metazoa</taxon>
        <taxon>Spiralia</taxon>
        <taxon>Lophotrochozoa</taxon>
        <taxon>Mollusca</taxon>
        <taxon>Bivalvia</taxon>
        <taxon>Autobranchia</taxon>
        <taxon>Pteriomorphia</taxon>
        <taxon>Ostreida</taxon>
        <taxon>Ostreoidea</taxon>
        <taxon>Ostreidae</taxon>
        <taxon>Magallana</taxon>
    </lineage>
</organism>
<evidence type="ECO:0000313" key="4">
    <source>
        <dbReference type="Proteomes" id="UP000005408"/>
    </source>
</evidence>
<evidence type="ECO:0000313" key="3">
    <source>
        <dbReference type="EnsemblMetazoa" id="G35303.5:cds"/>
    </source>
</evidence>
<dbReference type="AlphaFoldDB" id="A0A8W8MP89"/>
<proteinExistence type="predicted"/>
<dbReference type="Gene3D" id="3.40.50.1820">
    <property type="entry name" value="alpha/beta hydrolase"/>
    <property type="match status" value="1"/>
</dbReference>
<feature type="domain" description="AB hydrolase-1" evidence="2">
    <location>
        <begin position="135"/>
        <end position="252"/>
    </location>
</feature>
<keyword evidence="1" id="KW-0732">Signal</keyword>
<dbReference type="Proteomes" id="UP000005408">
    <property type="component" value="Unassembled WGS sequence"/>
</dbReference>
<dbReference type="PANTHER" id="PTHR47533">
    <property type="entry name" value="PROTEIN CBG21859"/>
    <property type="match status" value="1"/>
</dbReference>